<keyword evidence="3" id="KW-1185">Reference proteome</keyword>
<reference evidence="2" key="1">
    <citation type="journal article" date="2020" name="Stud. Mycol.">
        <title>101 Dothideomycetes genomes: a test case for predicting lifestyles and emergence of pathogens.</title>
        <authorList>
            <person name="Haridas S."/>
            <person name="Albert R."/>
            <person name="Binder M."/>
            <person name="Bloem J."/>
            <person name="Labutti K."/>
            <person name="Salamov A."/>
            <person name="Andreopoulos B."/>
            <person name="Baker S."/>
            <person name="Barry K."/>
            <person name="Bills G."/>
            <person name="Bluhm B."/>
            <person name="Cannon C."/>
            <person name="Castanera R."/>
            <person name="Culley D."/>
            <person name="Daum C."/>
            <person name="Ezra D."/>
            <person name="Gonzalez J."/>
            <person name="Henrissat B."/>
            <person name="Kuo A."/>
            <person name="Liang C."/>
            <person name="Lipzen A."/>
            <person name="Lutzoni F."/>
            <person name="Magnuson J."/>
            <person name="Mondo S."/>
            <person name="Nolan M."/>
            <person name="Ohm R."/>
            <person name="Pangilinan J."/>
            <person name="Park H.-J."/>
            <person name="Ramirez L."/>
            <person name="Alfaro M."/>
            <person name="Sun H."/>
            <person name="Tritt A."/>
            <person name="Yoshinaga Y."/>
            <person name="Zwiers L.-H."/>
            <person name="Turgeon B."/>
            <person name="Goodwin S."/>
            <person name="Spatafora J."/>
            <person name="Crous P."/>
            <person name="Grigoriev I."/>
        </authorList>
    </citation>
    <scope>NUCLEOTIDE SEQUENCE</scope>
    <source>
        <strain evidence="2">CBS 122681</strain>
    </source>
</reference>
<dbReference type="PANTHER" id="PTHR21310">
    <property type="entry name" value="AMINOGLYCOSIDE PHOSPHOTRANSFERASE-RELATED-RELATED"/>
    <property type="match status" value="1"/>
</dbReference>
<evidence type="ECO:0000313" key="2">
    <source>
        <dbReference type="EMBL" id="KAF2653103.1"/>
    </source>
</evidence>
<dbReference type="AlphaFoldDB" id="A0A6A6T2H4"/>
<evidence type="ECO:0000313" key="3">
    <source>
        <dbReference type="Proteomes" id="UP000799324"/>
    </source>
</evidence>
<dbReference type="SUPFAM" id="SSF56112">
    <property type="entry name" value="Protein kinase-like (PK-like)"/>
    <property type="match status" value="1"/>
</dbReference>
<dbReference type="Pfam" id="PF01636">
    <property type="entry name" value="APH"/>
    <property type="match status" value="1"/>
</dbReference>
<dbReference type="Gene3D" id="3.90.1200.10">
    <property type="match status" value="1"/>
</dbReference>
<dbReference type="EMBL" id="MU004387">
    <property type="protein sequence ID" value="KAF2653103.1"/>
    <property type="molecule type" value="Genomic_DNA"/>
</dbReference>
<dbReference type="Proteomes" id="UP000799324">
    <property type="component" value="Unassembled WGS sequence"/>
</dbReference>
<dbReference type="GO" id="GO:0016740">
    <property type="term" value="F:transferase activity"/>
    <property type="evidence" value="ECO:0007669"/>
    <property type="project" value="UniProtKB-KW"/>
</dbReference>
<feature type="domain" description="Aminoglycoside phosphotransferase" evidence="1">
    <location>
        <begin position="108"/>
        <end position="279"/>
    </location>
</feature>
<gene>
    <name evidence="2" type="ORF">K491DRAFT_694993</name>
</gene>
<dbReference type="InterPro" id="IPR051678">
    <property type="entry name" value="AGP_Transferase"/>
</dbReference>
<dbReference type="InterPro" id="IPR011009">
    <property type="entry name" value="Kinase-like_dom_sf"/>
</dbReference>
<accession>A0A6A6T2H4</accession>
<proteinExistence type="predicted"/>
<dbReference type="PANTHER" id="PTHR21310:SF54">
    <property type="entry name" value="AMINOGLYCOSIDE PHOSPHOTRANSFERASE DOMAIN-CONTAINING PROTEIN"/>
    <property type="match status" value="1"/>
</dbReference>
<sequence>MAQTRPATGSAMSSLYALPVPQDANFDVQGSSFFRHHNQLPSPDEVRSQARTQYLTGTKWGKKGGDVSTGYNARPSPAVFESMNLFVKWGGEMRVAEGQTLYMIRQSLQNAVPVPEIYGWRTDGNEVFLYMEAIRGRTMEQAWDELGEDDRSFICRELRRSFDAVRQLKQVPTDTFIGSVARGPFYERAIGIQYMAEAGPFISVKEFHDWFTSLYLRPMPPQDRDSVPDPFRQHLPDNSEIVFTHGDLHRSNIMISSSNPPRVVAIIDWEQAGWLPAYWEDRKAHFTAFYLGEWSEKYIPMILDQHTSTWDPWCYYTSAMGP</sequence>
<name>A0A6A6T2H4_9PLEO</name>
<evidence type="ECO:0000259" key="1">
    <source>
        <dbReference type="Pfam" id="PF01636"/>
    </source>
</evidence>
<organism evidence="2 3">
    <name type="scientific">Lophiostoma macrostomum CBS 122681</name>
    <dbReference type="NCBI Taxonomy" id="1314788"/>
    <lineage>
        <taxon>Eukaryota</taxon>
        <taxon>Fungi</taxon>
        <taxon>Dikarya</taxon>
        <taxon>Ascomycota</taxon>
        <taxon>Pezizomycotina</taxon>
        <taxon>Dothideomycetes</taxon>
        <taxon>Pleosporomycetidae</taxon>
        <taxon>Pleosporales</taxon>
        <taxon>Lophiostomataceae</taxon>
        <taxon>Lophiostoma</taxon>
    </lineage>
</organism>
<keyword evidence="2" id="KW-0808">Transferase</keyword>
<dbReference type="InterPro" id="IPR002575">
    <property type="entry name" value="Aminoglycoside_PTrfase"/>
</dbReference>
<protein>
    <submittedName>
        <fullName evidence="2">Phosphotransferase enzyme family protein</fullName>
    </submittedName>
</protein>
<dbReference type="OrthoDB" id="5404599at2759"/>